<keyword evidence="4 7" id="KW-0812">Transmembrane</keyword>
<feature type="transmembrane region" description="Helical" evidence="7">
    <location>
        <begin position="86"/>
        <end position="104"/>
    </location>
</feature>
<sequence>MFPVLFTIGKIPISSFGVLMALGFFVSVFLIWRLTRAWDLDEEKVLDLTILTFLGGLIGARFYFAFSNLDLFSENILDIFFFNKIPGFNFVGALIGGFASLYFFSKKKKMDFWMSADIASIGLITGLIFVSLGCFLGGCNVGAPSDLFFAVDMVGEVGRRLPIQLLEAFLLTLTLLKLWSASIHFHQRGKILSFSLIYIGVINILTAPFKDSYDGLLFSTALTIIGIFVFYKISKRRLEADIKSSLYYIKSLIFSSEVRKDALSKFSKYWYNQKTSFSWTLRNMKKGLKKLNVRFSFKNN</sequence>
<dbReference type="PANTHER" id="PTHR30589:SF0">
    <property type="entry name" value="PHOSPHATIDYLGLYCEROL--PROLIPOPROTEIN DIACYLGLYCERYL TRANSFERASE"/>
    <property type="match status" value="1"/>
</dbReference>
<dbReference type="GO" id="GO:0005886">
    <property type="term" value="C:plasma membrane"/>
    <property type="evidence" value="ECO:0007669"/>
    <property type="project" value="InterPro"/>
</dbReference>
<evidence type="ECO:0000256" key="2">
    <source>
        <dbReference type="ARBA" id="ARBA00022475"/>
    </source>
</evidence>
<keyword evidence="3" id="KW-0808">Transferase</keyword>
<keyword evidence="6 7" id="KW-0472">Membrane</keyword>
<evidence type="ECO:0000256" key="6">
    <source>
        <dbReference type="ARBA" id="ARBA00023136"/>
    </source>
</evidence>
<dbReference type="InterPro" id="IPR001640">
    <property type="entry name" value="Lgt"/>
</dbReference>
<reference evidence="8 9" key="1">
    <citation type="journal article" date="2016" name="Nat. Commun.">
        <title>Thousands of microbial genomes shed light on interconnected biogeochemical processes in an aquifer system.</title>
        <authorList>
            <person name="Anantharaman K."/>
            <person name="Brown C.T."/>
            <person name="Hug L.A."/>
            <person name="Sharon I."/>
            <person name="Castelle C.J."/>
            <person name="Probst A.J."/>
            <person name="Thomas B.C."/>
            <person name="Singh A."/>
            <person name="Wilkins M.J."/>
            <person name="Karaoz U."/>
            <person name="Brodie E.L."/>
            <person name="Williams K.H."/>
            <person name="Hubbard S.S."/>
            <person name="Banfield J.F."/>
        </authorList>
    </citation>
    <scope>NUCLEOTIDE SEQUENCE [LARGE SCALE GENOMIC DNA]</scope>
</reference>
<feature type="transmembrane region" description="Helical" evidence="7">
    <location>
        <begin position="116"/>
        <end position="143"/>
    </location>
</feature>
<evidence type="ECO:0000256" key="7">
    <source>
        <dbReference type="SAM" id="Phobius"/>
    </source>
</evidence>
<comment type="caution">
    <text evidence="8">The sequence shown here is derived from an EMBL/GenBank/DDBJ whole genome shotgun (WGS) entry which is preliminary data.</text>
</comment>
<dbReference type="STRING" id="1797768.A3C59_03420"/>
<evidence type="ECO:0000256" key="5">
    <source>
        <dbReference type="ARBA" id="ARBA00022989"/>
    </source>
</evidence>
<dbReference type="PANTHER" id="PTHR30589">
    <property type="entry name" value="PROLIPOPROTEIN DIACYLGLYCERYL TRANSFERASE"/>
    <property type="match status" value="1"/>
</dbReference>
<evidence type="ECO:0000256" key="3">
    <source>
        <dbReference type="ARBA" id="ARBA00022679"/>
    </source>
</evidence>
<accession>A0A1F5JQ75</accession>
<name>A0A1F5JQ75_9BACT</name>
<evidence type="ECO:0000256" key="1">
    <source>
        <dbReference type="ARBA" id="ARBA00007150"/>
    </source>
</evidence>
<feature type="transmembrane region" description="Helical" evidence="7">
    <location>
        <begin position="191"/>
        <end position="209"/>
    </location>
</feature>
<dbReference type="Proteomes" id="UP000176902">
    <property type="component" value="Unassembled WGS sequence"/>
</dbReference>
<feature type="transmembrane region" description="Helical" evidence="7">
    <location>
        <begin position="45"/>
        <end position="66"/>
    </location>
</feature>
<dbReference type="GO" id="GO:0008961">
    <property type="term" value="F:phosphatidylglycerol-prolipoprotein diacylglyceryl transferase activity"/>
    <property type="evidence" value="ECO:0007669"/>
    <property type="project" value="InterPro"/>
</dbReference>
<evidence type="ECO:0008006" key="10">
    <source>
        <dbReference type="Google" id="ProtNLM"/>
    </source>
</evidence>
<protein>
    <recommendedName>
        <fullName evidence="10">Prolipoprotein diacylglyceryl transferase</fullName>
    </recommendedName>
</protein>
<evidence type="ECO:0000313" key="9">
    <source>
        <dbReference type="Proteomes" id="UP000176902"/>
    </source>
</evidence>
<dbReference type="Pfam" id="PF01790">
    <property type="entry name" value="LGT"/>
    <property type="match status" value="1"/>
</dbReference>
<keyword evidence="5 7" id="KW-1133">Transmembrane helix</keyword>
<evidence type="ECO:0000313" key="8">
    <source>
        <dbReference type="EMBL" id="OGE30739.1"/>
    </source>
</evidence>
<gene>
    <name evidence="8" type="ORF">A3C59_03420</name>
</gene>
<organism evidence="8 9">
    <name type="scientific">Candidatus Daviesbacteria bacterium RIFCSPHIGHO2_02_FULL_36_13</name>
    <dbReference type="NCBI Taxonomy" id="1797768"/>
    <lineage>
        <taxon>Bacteria</taxon>
        <taxon>Candidatus Daviesiibacteriota</taxon>
    </lineage>
</organism>
<dbReference type="AlphaFoldDB" id="A0A1F5JQ75"/>
<dbReference type="EMBL" id="MFCV01000044">
    <property type="protein sequence ID" value="OGE30739.1"/>
    <property type="molecule type" value="Genomic_DNA"/>
</dbReference>
<feature type="transmembrane region" description="Helical" evidence="7">
    <location>
        <begin position="215"/>
        <end position="233"/>
    </location>
</feature>
<keyword evidence="2" id="KW-1003">Cell membrane</keyword>
<feature type="transmembrane region" description="Helical" evidence="7">
    <location>
        <begin position="12"/>
        <end position="33"/>
    </location>
</feature>
<comment type="similarity">
    <text evidence="1">Belongs to the Lgt family.</text>
</comment>
<dbReference type="GO" id="GO:0042158">
    <property type="term" value="P:lipoprotein biosynthetic process"/>
    <property type="evidence" value="ECO:0007669"/>
    <property type="project" value="InterPro"/>
</dbReference>
<proteinExistence type="inferred from homology"/>
<evidence type="ECO:0000256" key="4">
    <source>
        <dbReference type="ARBA" id="ARBA00022692"/>
    </source>
</evidence>
<feature type="transmembrane region" description="Helical" evidence="7">
    <location>
        <begin position="163"/>
        <end position="179"/>
    </location>
</feature>